<dbReference type="EMBL" id="NHYE01000633">
    <property type="protein sequence ID" value="PPR04382.1"/>
    <property type="molecule type" value="Genomic_DNA"/>
</dbReference>
<feature type="region of interest" description="Disordered" evidence="1">
    <location>
        <begin position="57"/>
        <end position="76"/>
    </location>
</feature>
<proteinExistence type="predicted"/>
<dbReference type="InParanoid" id="A0A409YMX6"/>
<organism evidence="2 3">
    <name type="scientific">Gymnopilus dilepis</name>
    <dbReference type="NCBI Taxonomy" id="231916"/>
    <lineage>
        <taxon>Eukaryota</taxon>
        <taxon>Fungi</taxon>
        <taxon>Dikarya</taxon>
        <taxon>Basidiomycota</taxon>
        <taxon>Agaricomycotina</taxon>
        <taxon>Agaricomycetes</taxon>
        <taxon>Agaricomycetidae</taxon>
        <taxon>Agaricales</taxon>
        <taxon>Agaricineae</taxon>
        <taxon>Hymenogastraceae</taxon>
        <taxon>Gymnopilus</taxon>
    </lineage>
</organism>
<evidence type="ECO:0000256" key="1">
    <source>
        <dbReference type="SAM" id="MobiDB-lite"/>
    </source>
</evidence>
<accession>A0A409YMX6</accession>
<keyword evidence="3" id="KW-1185">Reference proteome</keyword>
<sequence length="336" mass="37918">MAHRALKGAYTQVMGLEPLPPTASPDSRTEFARTLNKANRLVGLMHTHITSIMTASNVGAQEDTDDEPDVTDAETRKTTPATRIAEITRSVEGAGPLPVAEWVLCLLEPRKQTLMEAEQEGFVRLLRGYESAPSMQELLSQEVELSQQGDFRDISERSVALESNKDLVERMHERETLMTGMQSADALHSFMISILRTIHAIRFSIEWAQLAPAAKTRFREDACDQLAPELTYAQFQHRHEKLIKARNDLKKMFLKFGARVLMDPCWAPYISYNTGSTGRSTTFPGTLREMLSGFDDLTEDEMNADEGAFRQLILALADDETMAYIYRFLNTHRRAT</sequence>
<reference evidence="2 3" key="1">
    <citation type="journal article" date="2018" name="Evol. Lett.">
        <title>Horizontal gene cluster transfer increased hallucinogenic mushroom diversity.</title>
        <authorList>
            <person name="Reynolds H.T."/>
            <person name="Vijayakumar V."/>
            <person name="Gluck-Thaler E."/>
            <person name="Korotkin H.B."/>
            <person name="Matheny P.B."/>
            <person name="Slot J.C."/>
        </authorList>
    </citation>
    <scope>NUCLEOTIDE SEQUENCE [LARGE SCALE GENOMIC DNA]</scope>
    <source>
        <strain evidence="2 3">SRW20</strain>
    </source>
</reference>
<evidence type="ECO:0000313" key="2">
    <source>
        <dbReference type="EMBL" id="PPR04382.1"/>
    </source>
</evidence>
<name>A0A409YMX6_9AGAR</name>
<gene>
    <name evidence="2" type="ORF">CVT26_004220</name>
</gene>
<feature type="compositionally biased region" description="Acidic residues" evidence="1">
    <location>
        <begin position="62"/>
        <end position="72"/>
    </location>
</feature>
<dbReference type="OrthoDB" id="3054393at2759"/>
<evidence type="ECO:0000313" key="3">
    <source>
        <dbReference type="Proteomes" id="UP000284706"/>
    </source>
</evidence>
<dbReference type="AlphaFoldDB" id="A0A409YMX6"/>
<comment type="caution">
    <text evidence="2">The sequence shown here is derived from an EMBL/GenBank/DDBJ whole genome shotgun (WGS) entry which is preliminary data.</text>
</comment>
<protein>
    <submittedName>
        <fullName evidence="2">Uncharacterized protein</fullName>
    </submittedName>
</protein>
<dbReference type="Proteomes" id="UP000284706">
    <property type="component" value="Unassembled WGS sequence"/>
</dbReference>